<dbReference type="CDD" id="cd12148">
    <property type="entry name" value="fungal_TF_MHR"/>
    <property type="match status" value="1"/>
</dbReference>
<reference evidence="7" key="1">
    <citation type="journal article" date="2023" name="Mol. Phylogenet. Evol.">
        <title>Genome-scale phylogeny and comparative genomics of the fungal order Sordariales.</title>
        <authorList>
            <person name="Hensen N."/>
            <person name="Bonometti L."/>
            <person name="Westerberg I."/>
            <person name="Brannstrom I.O."/>
            <person name="Guillou S."/>
            <person name="Cros-Aarteil S."/>
            <person name="Calhoun S."/>
            <person name="Haridas S."/>
            <person name="Kuo A."/>
            <person name="Mondo S."/>
            <person name="Pangilinan J."/>
            <person name="Riley R."/>
            <person name="LaButti K."/>
            <person name="Andreopoulos B."/>
            <person name="Lipzen A."/>
            <person name="Chen C."/>
            <person name="Yan M."/>
            <person name="Daum C."/>
            <person name="Ng V."/>
            <person name="Clum A."/>
            <person name="Steindorff A."/>
            <person name="Ohm R.A."/>
            <person name="Martin F."/>
            <person name="Silar P."/>
            <person name="Natvig D.O."/>
            <person name="Lalanne C."/>
            <person name="Gautier V."/>
            <person name="Ament-Velasquez S.L."/>
            <person name="Kruys A."/>
            <person name="Hutchinson M.I."/>
            <person name="Powell A.J."/>
            <person name="Barry K."/>
            <person name="Miller A.N."/>
            <person name="Grigoriev I.V."/>
            <person name="Debuchy R."/>
            <person name="Gladieux P."/>
            <person name="Hiltunen Thoren M."/>
            <person name="Johannesson H."/>
        </authorList>
    </citation>
    <scope>NUCLEOTIDE SEQUENCE</scope>
    <source>
        <strain evidence="7">CBS 532.94</strain>
    </source>
</reference>
<keyword evidence="2" id="KW-0238">DNA-binding</keyword>
<evidence type="ECO:0000256" key="5">
    <source>
        <dbReference type="SAM" id="MobiDB-lite"/>
    </source>
</evidence>
<comment type="caution">
    <text evidence="7">The sequence shown here is derived from an EMBL/GenBank/DDBJ whole genome shotgun (WGS) entry which is preliminary data.</text>
</comment>
<dbReference type="GO" id="GO:0000981">
    <property type="term" value="F:DNA-binding transcription factor activity, RNA polymerase II-specific"/>
    <property type="evidence" value="ECO:0007669"/>
    <property type="project" value="TreeGrafter"/>
</dbReference>
<dbReference type="EMBL" id="MU860439">
    <property type="protein sequence ID" value="KAK4233969.1"/>
    <property type="molecule type" value="Genomic_DNA"/>
</dbReference>
<dbReference type="GO" id="GO:0000978">
    <property type="term" value="F:RNA polymerase II cis-regulatory region sequence-specific DNA binding"/>
    <property type="evidence" value="ECO:0007669"/>
    <property type="project" value="TreeGrafter"/>
</dbReference>
<keyword evidence="3" id="KW-0804">Transcription</keyword>
<dbReference type="GO" id="GO:0000435">
    <property type="term" value="P:positive regulation of transcription from RNA polymerase II promoter by galactose"/>
    <property type="evidence" value="ECO:0007669"/>
    <property type="project" value="TreeGrafter"/>
</dbReference>
<dbReference type="Proteomes" id="UP001303760">
    <property type="component" value="Unassembled WGS sequence"/>
</dbReference>
<evidence type="ECO:0000313" key="8">
    <source>
        <dbReference type="Proteomes" id="UP001303760"/>
    </source>
</evidence>
<organism evidence="7 8">
    <name type="scientific">Achaetomium macrosporum</name>
    <dbReference type="NCBI Taxonomy" id="79813"/>
    <lineage>
        <taxon>Eukaryota</taxon>
        <taxon>Fungi</taxon>
        <taxon>Dikarya</taxon>
        <taxon>Ascomycota</taxon>
        <taxon>Pezizomycotina</taxon>
        <taxon>Sordariomycetes</taxon>
        <taxon>Sordariomycetidae</taxon>
        <taxon>Sordariales</taxon>
        <taxon>Chaetomiaceae</taxon>
        <taxon>Achaetomium</taxon>
    </lineage>
</organism>
<reference evidence="7" key="2">
    <citation type="submission" date="2023-05" db="EMBL/GenBank/DDBJ databases">
        <authorList>
            <consortium name="Lawrence Berkeley National Laboratory"/>
            <person name="Steindorff A."/>
            <person name="Hensen N."/>
            <person name="Bonometti L."/>
            <person name="Westerberg I."/>
            <person name="Brannstrom I.O."/>
            <person name="Guillou S."/>
            <person name="Cros-Aarteil S."/>
            <person name="Calhoun S."/>
            <person name="Haridas S."/>
            <person name="Kuo A."/>
            <person name="Mondo S."/>
            <person name="Pangilinan J."/>
            <person name="Riley R."/>
            <person name="Labutti K."/>
            <person name="Andreopoulos B."/>
            <person name="Lipzen A."/>
            <person name="Chen C."/>
            <person name="Yanf M."/>
            <person name="Daum C."/>
            <person name="Ng V."/>
            <person name="Clum A."/>
            <person name="Ohm R."/>
            <person name="Martin F."/>
            <person name="Silar P."/>
            <person name="Natvig D."/>
            <person name="Lalanne C."/>
            <person name="Gautier V."/>
            <person name="Ament-Velasquez S.L."/>
            <person name="Kruys A."/>
            <person name="Hutchinson M.I."/>
            <person name="Powell A.J."/>
            <person name="Barry K."/>
            <person name="Miller A.N."/>
            <person name="Grigoriev I.V."/>
            <person name="Debuchy R."/>
            <person name="Gladieux P."/>
            <person name="Thoren M.H."/>
            <person name="Johannesson H."/>
        </authorList>
    </citation>
    <scope>NUCLEOTIDE SEQUENCE</scope>
    <source>
        <strain evidence="7">CBS 532.94</strain>
    </source>
</reference>
<accession>A0AAN7C290</accession>
<evidence type="ECO:0000256" key="2">
    <source>
        <dbReference type="ARBA" id="ARBA00023125"/>
    </source>
</evidence>
<dbReference type="GO" id="GO:0008270">
    <property type="term" value="F:zinc ion binding"/>
    <property type="evidence" value="ECO:0007669"/>
    <property type="project" value="InterPro"/>
</dbReference>
<evidence type="ECO:0000256" key="3">
    <source>
        <dbReference type="ARBA" id="ARBA00023163"/>
    </source>
</evidence>
<protein>
    <recommendedName>
        <fullName evidence="6">Xylanolytic transcriptional activator regulatory domain-containing protein</fullName>
    </recommendedName>
</protein>
<dbReference type="GO" id="GO:0005634">
    <property type="term" value="C:nucleus"/>
    <property type="evidence" value="ECO:0007669"/>
    <property type="project" value="TreeGrafter"/>
</dbReference>
<dbReference type="AlphaFoldDB" id="A0AAN7C290"/>
<feature type="domain" description="Xylanolytic transcriptional activator regulatory" evidence="6">
    <location>
        <begin position="145"/>
        <end position="219"/>
    </location>
</feature>
<dbReference type="PANTHER" id="PTHR47424:SF3">
    <property type="entry name" value="REGULATORY PROTEIN GAL4"/>
    <property type="match status" value="1"/>
</dbReference>
<dbReference type="InterPro" id="IPR051127">
    <property type="entry name" value="Fungal_SecMet_Regulators"/>
</dbReference>
<dbReference type="PANTHER" id="PTHR47424">
    <property type="entry name" value="REGULATORY PROTEIN GAL4"/>
    <property type="match status" value="1"/>
</dbReference>
<name>A0AAN7C290_9PEZI</name>
<dbReference type="SMART" id="SM00906">
    <property type="entry name" value="Fungal_trans"/>
    <property type="match status" value="1"/>
</dbReference>
<dbReference type="GO" id="GO:0006351">
    <property type="term" value="P:DNA-templated transcription"/>
    <property type="evidence" value="ECO:0007669"/>
    <property type="project" value="InterPro"/>
</dbReference>
<proteinExistence type="predicted"/>
<evidence type="ECO:0000259" key="6">
    <source>
        <dbReference type="SMART" id="SM00906"/>
    </source>
</evidence>
<evidence type="ECO:0000313" key="7">
    <source>
        <dbReference type="EMBL" id="KAK4233969.1"/>
    </source>
</evidence>
<sequence length="557" mass="62915">MQPFDQPLDEIDPRVATLLPPRQFADDLLRWYWVYVHSIFPFLHWPMFKARYYSLWKQKAPPGNQEEAFEDLLFLSTVNMVLALACLRNELMIPIELRQHYGEEFYRRSLRLISAETLDTASLSVVQLLLLRALYLYFGGRADRCWLVSGAALRVAIGLGLHVAAKRRALNQIEGEMRLRVWHGGCVPLDQVLATTFGRPGMIYPGLSQTPLPLAIGEEYLSATDEGRQPEGIPSRMDFIIFGTKIFEVLEEMRAVQRAPLLKITQSGNEFSIPEPSSVLRVNSRIEELLESRPLHLRHDTDLSTMGLDEDTMKCFQHQCGAIRFRILTLRVFLLRPSLLAEAHRWTTSTAGAKPTPSSMLHERLHLEICSLCLDTVHTMLEDIHRTMATSAAILSSWYSLHFTAASAAVLIVATLSPKLGVSLDTEPLKSSWDRAMAIFEFHKAHVASAGRAMEVLIRFRESITLRARARLGMLPSTPHQQCLPPQQYQQGTQQPYRQPPAQTWDPSQAIPSPLSMGAGGTAGLMEGLDEFLTSDSLNEAWLSTQDWGQGNWMLHY</sequence>
<evidence type="ECO:0000256" key="4">
    <source>
        <dbReference type="ARBA" id="ARBA00023242"/>
    </source>
</evidence>
<feature type="compositionally biased region" description="Low complexity" evidence="5">
    <location>
        <begin position="479"/>
        <end position="501"/>
    </location>
</feature>
<feature type="region of interest" description="Disordered" evidence="5">
    <location>
        <begin position="477"/>
        <end position="505"/>
    </location>
</feature>
<dbReference type="InterPro" id="IPR007219">
    <property type="entry name" value="XnlR_reg_dom"/>
</dbReference>
<keyword evidence="1" id="KW-0805">Transcription regulation</keyword>
<dbReference type="Pfam" id="PF04082">
    <property type="entry name" value="Fungal_trans"/>
    <property type="match status" value="1"/>
</dbReference>
<keyword evidence="4" id="KW-0539">Nucleus</keyword>
<evidence type="ECO:0000256" key="1">
    <source>
        <dbReference type="ARBA" id="ARBA00023015"/>
    </source>
</evidence>
<gene>
    <name evidence="7" type="ORF">C8A03DRAFT_19052</name>
</gene>
<keyword evidence="8" id="KW-1185">Reference proteome</keyword>